<organism evidence="1 2">
    <name type="scientific">Atopomonas hussainii</name>
    <dbReference type="NCBI Taxonomy" id="1429083"/>
    <lineage>
        <taxon>Bacteria</taxon>
        <taxon>Pseudomonadati</taxon>
        <taxon>Pseudomonadota</taxon>
        <taxon>Gammaproteobacteria</taxon>
        <taxon>Pseudomonadales</taxon>
        <taxon>Pseudomonadaceae</taxon>
        <taxon>Atopomonas</taxon>
    </lineage>
</organism>
<proteinExistence type="predicted"/>
<protein>
    <submittedName>
        <fullName evidence="1">Uncharacterized protein</fullName>
    </submittedName>
</protein>
<dbReference type="RefSeq" id="WP_074869495.1">
    <property type="nucleotide sequence ID" value="NZ_FOAS01000013.1"/>
</dbReference>
<dbReference type="Proteomes" id="UP000185766">
    <property type="component" value="Unassembled WGS sequence"/>
</dbReference>
<sequence>MKIQGRIGDTPVELEVTFEPHEWAQLAACLAGQGAAPAAGNAPLSAPLSMAEQAQQAVANGDKLLTLALQVLAAHGECDGPTLRSELLALAGSDVEAKRLLVRLRHHPQVVLREEGSAPIYRWQEKPC</sequence>
<evidence type="ECO:0000313" key="1">
    <source>
        <dbReference type="EMBL" id="SEL52483.1"/>
    </source>
</evidence>
<reference evidence="1 2" key="1">
    <citation type="submission" date="2016-10" db="EMBL/GenBank/DDBJ databases">
        <authorList>
            <person name="de Groot N.N."/>
        </authorList>
    </citation>
    <scope>NUCLEOTIDE SEQUENCE [LARGE SCALE GENOMIC DNA]</scope>
    <source>
        <strain evidence="1 2">JCM 19513</strain>
    </source>
</reference>
<dbReference type="STRING" id="1429083.GCA_001885685_03311"/>
<keyword evidence="2" id="KW-1185">Reference proteome</keyword>
<gene>
    <name evidence="1" type="ORF">SAMN05216214_113103</name>
</gene>
<name>A0A1H7QX32_9GAMM</name>
<accession>A0A1H7QX32</accession>
<dbReference type="AlphaFoldDB" id="A0A1H7QX32"/>
<dbReference type="EMBL" id="FOAS01000013">
    <property type="protein sequence ID" value="SEL52483.1"/>
    <property type="molecule type" value="Genomic_DNA"/>
</dbReference>
<evidence type="ECO:0000313" key="2">
    <source>
        <dbReference type="Proteomes" id="UP000185766"/>
    </source>
</evidence>